<dbReference type="PANTHER" id="PTHR11516:SF60">
    <property type="entry name" value="PYRUVATE DEHYDROGENASE E1 COMPONENT SUBUNIT ALPHA"/>
    <property type="match status" value="1"/>
</dbReference>
<dbReference type="GO" id="GO:0006086">
    <property type="term" value="P:pyruvate decarboxylation to acetyl-CoA"/>
    <property type="evidence" value="ECO:0007669"/>
    <property type="project" value="TreeGrafter"/>
</dbReference>
<accession>A0A840IE00</accession>
<dbReference type="Pfam" id="PF00676">
    <property type="entry name" value="E1_dh"/>
    <property type="match status" value="1"/>
</dbReference>
<keyword evidence="3" id="KW-0786">Thiamine pyrophosphate</keyword>
<comment type="cofactor">
    <cofactor evidence="1">
        <name>thiamine diphosphate</name>
        <dbReference type="ChEBI" id="CHEBI:58937"/>
    </cofactor>
</comment>
<dbReference type="Proteomes" id="UP000585272">
    <property type="component" value="Unassembled WGS sequence"/>
</dbReference>
<dbReference type="Gene3D" id="3.40.50.970">
    <property type="match status" value="1"/>
</dbReference>
<dbReference type="PANTHER" id="PTHR11516">
    <property type="entry name" value="PYRUVATE DEHYDROGENASE E1 COMPONENT, ALPHA SUBUNIT BACTERIAL AND ORGANELLAR"/>
    <property type="match status" value="1"/>
</dbReference>
<dbReference type="CDD" id="cd02000">
    <property type="entry name" value="TPP_E1_PDC_ADC_BCADC"/>
    <property type="match status" value="1"/>
</dbReference>
<dbReference type="InterPro" id="IPR050642">
    <property type="entry name" value="PDH_E1_Alpha_Subunit"/>
</dbReference>
<dbReference type="EMBL" id="JACHNU010000003">
    <property type="protein sequence ID" value="MBB4663207.1"/>
    <property type="molecule type" value="Genomic_DNA"/>
</dbReference>
<comment type="caution">
    <text evidence="5">The sequence shown here is derived from an EMBL/GenBank/DDBJ whole genome shotgun (WGS) entry which is preliminary data.</text>
</comment>
<dbReference type="AlphaFoldDB" id="A0A840IE00"/>
<dbReference type="InterPro" id="IPR029061">
    <property type="entry name" value="THDP-binding"/>
</dbReference>
<keyword evidence="2" id="KW-0560">Oxidoreductase</keyword>
<keyword evidence="5" id="KW-0670">Pyruvate</keyword>
<organism evidence="5 6">
    <name type="scientific">Conexibacter arvalis</name>
    <dbReference type="NCBI Taxonomy" id="912552"/>
    <lineage>
        <taxon>Bacteria</taxon>
        <taxon>Bacillati</taxon>
        <taxon>Actinomycetota</taxon>
        <taxon>Thermoleophilia</taxon>
        <taxon>Solirubrobacterales</taxon>
        <taxon>Conexibacteraceae</taxon>
        <taxon>Conexibacter</taxon>
    </lineage>
</organism>
<dbReference type="RefSeq" id="WP_183342932.1">
    <property type="nucleotide sequence ID" value="NZ_JACHNU010000003.1"/>
</dbReference>
<gene>
    <name evidence="5" type="ORF">BDZ31_002796</name>
</gene>
<proteinExistence type="predicted"/>
<sequence length="334" mass="35722">MAATRKDGAAVTELSGPAQHGVELYRRMLVVRRFEEAVQSLFQKGEVHGTTHLYVGEEAGAVGVADVLRPHDRVAGTYRGHGHALALGVDPQALLDEMLGRETGVCGGRAGSMNVIDLGNRLIGCFGIIGGSISAATGAALALRQQGDGVAVAFFGEGTTNHGYFHECLNFAAVLRLPVLFVCENNRYGEFTPFEDVTAGEIAARPQTLGIPTETVDGMDVWAVREAAEAAVERARAGEGPQFIQSMTYRFVGHSRSDPGRYRKPGELEEWKQRDPLKVAREKLAAAFGVDGAVVDGVDAEVEAQFEAIVERSLAAPYPDPVRDAAREFAPTTS</sequence>
<reference evidence="5 6" key="1">
    <citation type="submission" date="2020-08" db="EMBL/GenBank/DDBJ databases">
        <title>Genomic Encyclopedia of Archaeal and Bacterial Type Strains, Phase II (KMG-II): from individual species to whole genera.</title>
        <authorList>
            <person name="Goeker M."/>
        </authorList>
    </citation>
    <scope>NUCLEOTIDE SEQUENCE [LARGE SCALE GENOMIC DNA]</scope>
    <source>
        <strain evidence="5 6">DSM 23288</strain>
    </source>
</reference>
<dbReference type="GO" id="GO:0000287">
    <property type="term" value="F:magnesium ion binding"/>
    <property type="evidence" value="ECO:0007669"/>
    <property type="project" value="UniProtKB-ARBA"/>
</dbReference>
<dbReference type="SUPFAM" id="SSF52518">
    <property type="entry name" value="Thiamin diphosphate-binding fold (THDP-binding)"/>
    <property type="match status" value="1"/>
</dbReference>
<feature type="domain" description="Dehydrogenase E1 component" evidence="4">
    <location>
        <begin position="26"/>
        <end position="321"/>
    </location>
</feature>
<evidence type="ECO:0000313" key="5">
    <source>
        <dbReference type="EMBL" id="MBB4663207.1"/>
    </source>
</evidence>
<evidence type="ECO:0000256" key="3">
    <source>
        <dbReference type="ARBA" id="ARBA00023052"/>
    </source>
</evidence>
<keyword evidence="6" id="KW-1185">Reference proteome</keyword>
<evidence type="ECO:0000313" key="6">
    <source>
        <dbReference type="Proteomes" id="UP000585272"/>
    </source>
</evidence>
<evidence type="ECO:0000259" key="4">
    <source>
        <dbReference type="Pfam" id="PF00676"/>
    </source>
</evidence>
<dbReference type="InterPro" id="IPR001017">
    <property type="entry name" value="DH_E1"/>
</dbReference>
<evidence type="ECO:0000256" key="2">
    <source>
        <dbReference type="ARBA" id="ARBA00023002"/>
    </source>
</evidence>
<name>A0A840IE00_9ACTN</name>
<dbReference type="GO" id="GO:0004739">
    <property type="term" value="F:pyruvate dehydrogenase (acetyl-transferring) activity"/>
    <property type="evidence" value="ECO:0007669"/>
    <property type="project" value="TreeGrafter"/>
</dbReference>
<protein>
    <submittedName>
        <fullName evidence="5">TPP-dependent pyruvate/acetoin dehydrogenase alpha subunit</fullName>
    </submittedName>
</protein>
<evidence type="ECO:0000256" key="1">
    <source>
        <dbReference type="ARBA" id="ARBA00001964"/>
    </source>
</evidence>